<protein>
    <submittedName>
        <fullName evidence="1">Uncharacterized protein</fullName>
    </submittedName>
</protein>
<gene>
    <name evidence="1" type="ORF">PB1_02605</name>
</gene>
<dbReference type="EMBL" id="AFEU01000001">
    <property type="protein sequence ID" value="EIJ81794.1"/>
    <property type="molecule type" value="Genomic_DNA"/>
</dbReference>
<reference evidence="1 2" key="1">
    <citation type="journal article" date="2012" name="Appl. Environ. Microbiol.">
        <title>Genome Sequence of Thermotolerant Bacillus methanolicus: Features and Regulation Related to Methylotrophy and Production of L-Lysine and L-Glutamate from Methanol.</title>
        <authorList>
            <person name="Heggeset T.M."/>
            <person name="Krog A."/>
            <person name="Balzer S."/>
            <person name="Wentzel A."/>
            <person name="Ellingsen T.E."/>
            <person name="Brautaset T."/>
        </authorList>
    </citation>
    <scope>NUCLEOTIDE SEQUENCE [LARGE SCALE GENOMIC DNA]</scope>
    <source>
        <strain evidence="1 2">PB1</strain>
    </source>
</reference>
<dbReference type="RefSeq" id="WP_003350544.1">
    <property type="nucleotide sequence ID" value="NZ_AFEU01000001.1"/>
</dbReference>
<dbReference type="Proteomes" id="UP000010523">
    <property type="component" value="Unassembled WGS sequence"/>
</dbReference>
<dbReference type="PATRIC" id="fig|997296.3.peg.580"/>
<name>I3E5M3_BACMT</name>
<keyword evidence="2" id="KW-1185">Reference proteome</keyword>
<proteinExistence type="predicted"/>
<evidence type="ECO:0000313" key="1">
    <source>
        <dbReference type="EMBL" id="EIJ81794.1"/>
    </source>
</evidence>
<comment type="caution">
    <text evidence="1">The sequence shown here is derived from an EMBL/GenBank/DDBJ whole genome shotgun (WGS) entry which is preliminary data.</text>
</comment>
<evidence type="ECO:0000313" key="2">
    <source>
        <dbReference type="Proteomes" id="UP000010523"/>
    </source>
</evidence>
<accession>I3E5M3</accession>
<dbReference type="AlphaFoldDB" id="I3E5M3"/>
<sequence length="137" mass="16455">MKRMNKEEILSNYNLSKEMVFDHTVLSHLATKFDISENIENIVDSEFSVQLLLEDNFENYSWKIFKIDIMGEDFYHILYMYPGGYGDYCNCKKIKHLEFVFLDFIEPLFKRTTKIKELQLRTDTVKKLVAVEEQYKK</sequence>
<organism evidence="1 2">
    <name type="scientific">Bacillus methanolicus PB1</name>
    <dbReference type="NCBI Taxonomy" id="997296"/>
    <lineage>
        <taxon>Bacteria</taxon>
        <taxon>Bacillati</taxon>
        <taxon>Bacillota</taxon>
        <taxon>Bacilli</taxon>
        <taxon>Bacillales</taxon>
        <taxon>Bacillaceae</taxon>
        <taxon>Bacillus</taxon>
    </lineage>
</organism>